<name>A0ABU0C959_9BRAD</name>
<dbReference type="Pfam" id="PF01467">
    <property type="entry name" value="CTP_transf_like"/>
    <property type="match status" value="1"/>
</dbReference>
<evidence type="ECO:0000256" key="13">
    <source>
        <dbReference type="ARBA" id="ARBA00033353"/>
    </source>
</evidence>
<dbReference type="InterPro" id="IPR005248">
    <property type="entry name" value="NadD/NMNAT"/>
</dbReference>
<evidence type="ECO:0000256" key="1">
    <source>
        <dbReference type="ARBA" id="ARBA00002324"/>
    </source>
</evidence>
<evidence type="ECO:0000256" key="2">
    <source>
        <dbReference type="ARBA" id="ARBA00005019"/>
    </source>
</evidence>
<keyword evidence="8" id="KW-0547">Nucleotide-binding</keyword>
<evidence type="ECO:0000256" key="9">
    <source>
        <dbReference type="ARBA" id="ARBA00022840"/>
    </source>
</evidence>
<accession>A0ABU0C959</accession>
<dbReference type="PANTHER" id="PTHR39321:SF3">
    <property type="entry name" value="PHOSPHOPANTETHEINE ADENYLYLTRANSFERASE"/>
    <property type="match status" value="1"/>
</dbReference>
<evidence type="ECO:0000256" key="6">
    <source>
        <dbReference type="ARBA" id="ARBA00022679"/>
    </source>
</evidence>
<evidence type="ECO:0000256" key="14">
    <source>
        <dbReference type="ARBA" id="ARBA00048721"/>
    </source>
</evidence>
<comment type="catalytic activity">
    <reaction evidence="14">
        <text>nicotinate beta-D-ribonucleotide + ATP + H(+) = deamido-NAD(+) + diphosphate</text>
        <dbReference type="Rhea" id="RHEA:22860"/>
        <dbReference type="ChEBI" id="CHEBI:15378"/>
        <dbReference type="ChEBI" id="CHEBI:30616"/>
        <dbReference type="ChEBI" id="CHEBI:33019"/>
        <dbReference type="ChEBI" id="CHEBI:57502"/>
        <dbReference type="ChEBI" id="CHEBI:58437"/>
        <dbReference type="EC" id="2.7.7.18"/>
    </reaction>
</comment>
<gene>
    <name evidence="16" type="ORF">J2R99_002305</name>
</gene>
<keyword evidence="6 16" id="KW-0808">Transferase</keyword>
<proteinExistence type="inferred from homology"/>
<evidence type="ECO:0000256" key="4">
    <source>
        <dbReference type="ARBA" id="ARBA00012389"/>
    </source>
</evidence>
<organism evidence="16 17">
    <name type="scientific">Rhodopseudomonas julia</name>
    <dbReference type="NCBI Taxonomy" id="200617"/>
    <lineage>
        <taxon>Bacteria</taxon>
        <taxon>Pseudomonadati</taxon>
        <taxon>Pseudomonadota</taxon>
        <taxon>Alphaproteobacteria</taxon>
        <taxon>Hyphomicrobiales</taxon>
        <taxon>Nitrobacteraceae</taxon>
        <taxon>Rhodopseudomonas</taxon>
    </lineage>
</organism>
<keyword evidence="10" id="KW-0520">NAD</keyword>
<evidence type="ECO:0000256" key="3">
    <source>
        <dbReference type="ARBA" id="ARBA00009014"/>
    </source>
</evidence>
<evidence type="ECO:0000313" key="17">
    <source>
        <dbReference type="Proteomes" id="UP001230253"/>
    </source>
</evidence>
<dbReference type="Gene3D" id="3.40.50.620">
    <property type="entry name" value="HUPs"/>
    <property type="match status" value="1"/>
</dbReference>
<evidence type="ECO:0000313" key="16">
    <source>
        <dbReference type="EMBL" id="MDQ0326436.1"/>
    </source>
</evidence>
<evidence type="ECO:0000259" key="15">
    <source>
        <dbReference type="Pfam" id="PF01467"/>
    </source>
</evidence>
<sequence length="168" mass="18380">MALRALRLLQLDQVWWLVTPGNPLKAPHGLKPLRERLEATARIASHPRFKVTAIENRWHIRFTADLVARLATREPATRFVWIMGGDNLKNFHLWESWQEIAASVPIAIVPRPGSLSAPLAAPAARALAPYRHGNESAACLADRPAPAFVVLPGPRTPVSSTALRAASG</sequence>
<dbReference type="Proteomes" id="UP001230253">
    <property type="component" value="Unassembled WGS sequence"/>
</dbReference>
<dbReference type="GO" id="GO:0004515">
    <property type="term" value="F:nicotinate-nucleotide adenylyltransferase activity"/>
    <property type="evidence" value="ECO:0007669"/>
    <property type="project" value="UniProtKB-EC"/>
</dbReference>
<comment type="caution">
    <text evidence="16">The sequence shown here is derived from an EMBL/GenBank/DDBJ whole genome shotgun (WGS) entry which is preliminary data.</text>
</comment>
<evidence type="ECO:0000256" key="8">
    <source>
        <dbReference type="ARBA" id="ARBA00022741"/>
    </source>
</evidence>
<comment type="similarity">
    <text evidence="3">Belongs to the NadD family.</text>
</comment>
<feature type="domain" description="Cytidyltransferase-like" evidence="15">
    <location>
        <begin position="2"/>
        <end position="165"/>
    </location>
</feature>
<protein>
    <recommendedName>
        <fullName evidence="4">nicotinate-nucleotide adenylyltransferase</fullName>
        <ecNumber evidence="4">2.7.7.18</ecNumber>
    </recommendedName>
    <alternativeName>
        <fullName evidence="13">Deamido-NAD(+) diphosphorylase</fullName>
    </alternativeName>
    <alternativeName>
        <fullName evidence="12">Deamido-NAD(+) pyrophosphorylase</fullName>
    </alternativeName>
    <alternativeName>
        <fullName evidence="11">Nicotinate mononucleotide adenylyltransferase</fullName>
    </alternativeName>
</protein>
<evidence type="ECO:0000256" key="10">
    <source>
        <dbReference type="ARBA" id="ARBA00023027"/>
    </source>
</evidence>
<dbReference type="PANTHER" id="PTHR39321">
    <property type="entry name" value="NICOTINATE-NUCLEOTIDE ADENYLYLTRANSFERASE-RELATED"/>
    <property type="match status" value="1"/>
</dbReference>
<comment type="pathway">
    <text evidence="2">Cofactor biosynthesis; NAD(+) biosynthesis; deamido-NAD(+) from nicotinate D-ribonucleotide: step 1/1.</text>
</comment>
<evidence type="ECO:0000256" key="5">
    <source>
        <dbReference type="ARBA" id="ARBA00022642"/>
    </source>
</evidence>
<keyword evidence="7 16" id="KW-0548">Nucleotidyltransferase</keyword>
<comment type="function">
    <text evidence="1">Catalyzes the reversible adenylation of nicotinate mononucleotide (NaMN) to nicotinic acid adenine dinucleotide (NaAD).</text>
</comment>
<evidence type="ECO:0000256" key="12">
    <source>
        <dbReference type="ARBA" id="ARBA00033140"/>
    </source>
</evidence>
<dbReference type="EMBL" id="JAUSUK010000002">
    <property type="protein sequence ID" value="MDQ0326436.1"/>
    <property type="molecule type" value="Genomic_DNA"/>
</dbReference>
<dbReference type="SUPFAM" id="SSF52374">
    <property type="entry name" value="Nucleotidylyl transferase"/>
    <property type="match status" value="1"/>
</dbReference>
<reference evidence="16 17" key="1">
    <citation type="submission" date="2023-07" db="EMBL/GenBank/DDBJ databases">
        <title>Genomic Encyclopedia of Type Strains, Phase IV (KMG-IV): sequencing the most valuable type-strain genomes for metagenomic binning, comparative biology and taxonomic classification.</title>
        <authorList>
            <person name="Goeker M."/>
        </authorList>
    </citation>
    <scope>NUCLEOTIDE SEQUENCE [LARGE SCALE GENOMIC DNA]</scope>
    <source>
        <strain evidence="16 17">DSM 11549</strain>
    </source>
</reference>
<evidence type="ECO:0000256" key="11">
    <source>
        <dbReference type="ARBA" id="ARBA00031253"/>
    </source>
</evidence>
<keyword evidence="17" id="KW-1185">Reference proteome</keyword>
<dbReference type="EC" id="2.7.7.18" evidence="4"/>
<keyword evidence="5" id="KW-0662">Pyridine nucleotide biosynthesis</keyword>
<keyword evidence="9" id="KW-0067">ATP-binding</keyword>
<evidence type="ECO:0000256" key="7">
    <source>
        <dbReference type="ARBA" id="ARBA00022695"/>
    </source>
</evidence>
<dbReference type="InterPro" id="IPR004821">
    <property type="entry name" value="Cyt_trans-like"/>
</dbReference>
<dbReference type="InterPro" id="IPR014729">
    <property type="entry name" value="Rossmann-like_a/b/a_fold"/>
</dbReference>